<evidence type="ECO:0000313" key="2">
    <source>
        <dbReference type="Proteomes" id="UP000886653"/>
    </source>
</evidence>
<gene>
    <name evidence="1" type="ORF">CROQUDRAFT_661589</name>
</gene>
<comment type="caution">
    <text evidence="1">The sequence shown here is derived from an EMBL/GenBank/DDBJ whole genome shotgun (WGS) entry which is preliminary data.</text>
</comment>
<proteinExistence type="predicted"/>
<protein>
    <submittedName>
        <fullName evidence="1">Uncharacterized protein</fullName>
    </submittedName>
</protein>
<dbReference type="AlphaFoldDB" id="A0A9P6T938"/>
<sequence length="130" mass="14738">MATSSSNQLRKLHSQLVKLSKSWPIDPLRAHQPELQLSRSIAQAADRLCASPSLYTDGQTTEMAQIEGASRVISSLQRLKDNEIAAKFPLSDKMRNPASFPNHYDELKAGVERAVRGETLPWYKRWFRSQ</sequence>
<keyword evidence="2" id="KW-1185">Reference proteome</keyword>
<organism evidence="1 2">
    <name type="scientific">Cronartium quercuum f. sp. fusiforme G11</name>
    <dbReference type="NCBI Taxonomy" id="708437"/>
    <lineage>
        <taxon>Eukaryota</taxon>
        <taxon>Fungi</taxon>
        <taxon>Dikarya</taxon>
        <taxon>Basidiomycota</taxon>
        <taxon>Pucciniomycotina</taxon>
        <taxon>Pucciniomycetes</taxon>
        <taxon>Pucciniales</taxon>
        <taxon>Coleosporiaceae</taxon>
        <taxon>Cronartium</taxon>
    </lineage>
</organism>
<accession>A0A9P6T938</accession>
<evidence type="ECO:0000313" key="1">
    <source>
        <dbReference type="EMBL" id="KAG0143184.1"/>
    </source>
</evidence>
<name>A0A9P6T938_9BASI</name>
<dbReference type="EMBL" id="MU167326">
    <property type="protein sequence ID" value="KAG0143184.1"/>
    <property type="molecule type" value="Genomic_DNA"/>
</dbReference>
<dbReference type="Proteomes" id="UP000886653">
    <property type="component" value="Unassembled WGS sequence"/>
</dbReference>
<dbReference type="OrthoDB" id="2107880at2759"/>
<reference evidence="1" key="1">
    <citation type="submission" date="2013-11" db="EMBL/GenBank/DDBJ databases">
        <title>Genome sequence of the fusiform rust pathogen reveals effectors for host alternation and coevolution with pine.</title>
        <authorList>
            <consortium name="DOE Joint Genome Institute"/>
            <person name="Smith K."/>
            <person name="Pendleton A."/>
            <person name="Kubisiak T."/>
            <person name="Anderson C."/>
            <person name="Salamov A."/>
            <person name="Aerts A."/>
            <person name="Riley R."/>
            <person name="Clum A."/>
            <person name="Lindquist E."/>
            <person name="Ence D."/>
            <person name="Campbell M."/>
            <person name="Kronenberg Z."/>
            <person name="Feau N."/>
            <person name="Dhillon B."/>
            <person name="Hamelin R."/>
            <person name="Burleigh J."/>
            <person name="Smith J."/>
            <person name="Yandell M."/>
            <person name="Nelson C."/>
            <person name="Grigoriev I."/>
            <person name="Davis J."/>
        </authorList>
    </citation>
    <scope>NUCLEOTIDE SEQUENCE</scope>
    <source>
        <strain evidence="1">G11</strain>
    </source>
</reference>
<dbReference type="Pfam" id="PF20180">
    <property type="entry name" value="UQCC2_CBP6"/>
    <property type="match status" value="1"/>
</dbReference>